<name>A0A2S8FJV9_9BACT</name>
<dbReference type="Pfam" id="PF13899">
    <property type="entry name" value="Thioredoxin_7"/>
    <property type="match status" value="1"/>
</dbReference>
<sequence length="499" mass="57007">MALPFDLSGPESPFVNYRKSKWVFVGLIFILSVALTSQGQTAEPIDWKQDIASAIEQANASSKDLLVLFTGRGWCGPCDALEANVLSEDRFCTAVCEHFIMVELNFPADESERSPQEMAELKKQLARYEVSLFPTIILMEATGRPYASISKYASSTGPEPLVASIQIARNAKRIRDEHFTLASTSNGLNRVMQLHRGLEAIAPHLRKADEHSVDPLLKWYRPEIDEVLPFDSHLLNDIKAIYQQRIQAEVSAKKRSEVEAKLHEFEAHRDYGGAVSFLDAYLTTADDDEHRFQIELSRIAFLERDKQFERALTQSRALLESGSLDPTYQERLRDREVYNLFSLGRIDEALAHYDSRIVEAGEDLRKQHRLLGQKAQHAYSRLEPELSIPIWETYRNTIGRKSDDWFDATVLLARLYQKDQQHRQAIALFEEVITAHNDVWILIDLIHSHQALGNSDQAKQLYVRIQAEQTRLVASSRASDRDEAKAIEVRLREVSFNKD</sequence>
<dbReference type="PANTHER" id="PTHR15337">
    <property type="entry name" value="ANTERIOR GRADIENT PROTEIN-RELATED"/>
    <property type="match status" value="1"/>
</dbReference>
<evidence type="ECO:0008006" key="4">
    <source>
        <dbReference type="Google" id="ProtNLM"/>
    </source>
</evidence>
<dbReference type="Proteomes" id="UP000238322">
    <property type="component" value="Unassembled WGS sequence"/>
</dbReference>
<dbReference type="InterPro" id="IPR011990">
    <property type="entry name" value="TPR-like_helical_dom_sf"/>
</dbReference>
<dbReference type="SUPFAM" id="SSF52833">
    <property type="entry name" value="Thioredoxin-like"/>
    <property type="match status" value="1"/>
</dbReference>
<dbReference type="EMBL" id="PUHY01000012">
    <property type="protein sequence ID" value="PQO32330.1"/>
    <property type="molecule type" value="Genomic_DNA"/>
</dbReference>
<keyword evidence="1" id="KW-0732">Signal</keyword>
<comment type="caution">
    <text evidence="2">The sequence shown here is derived from an EMBL/GenBank/DDBJ whole genome shotgun (WGS) entry which is preliminary data.</text>
</comment>
<dbReference type="AlphaFoldDB" id="A0A2S8FJV9"/>
<dbReference type="Gene3D" id="1.25.40.10">
    <property type="entry name" value="Tetratricopeptide repeat domain"/>
    <property type="match status" value="1"/>
</dbReference>
<dbReference type="InterPro" id="IPR036249">
    <property type="entry name" value="Thioredoxin-like_sf"/>
</dbReference>
<dbReference type="SUPFAM" id="SSF48452">
    <property type="entry name" value="TPR-like"/>
    <property type="match status" value="2"/>
</dbReference>
<gene>
    <name evidence="2" type="ORF">C5Y83_19080</name>
</gene>
<organism evidence="2 3">
    <name type="scientific">Blastopirellula marina</name>
    <dbReference type="NCBI Taxonomy" id="124"/>
    <lineage>
        <taxon>Bacteria</taxon>
        <taxon>Pseudomonadati</taxon>
        <taxon>Planctomycetota</taxon>
        <taxon>Planctomycetia</taxon>
        <taxon>Pirellulales</taxon>
        <taxon>Pirellulaceae</taxon>
        <taxon>Blastopirellula</taxon>
    </lineage>
</organism>
<evidence type="ECO:0000313" key="2">
    <source>
        <dbReference type="EMBL" id="PQO32330.1"/>
    </source>
</evidence>
<accession>A0A2S8FJV9</accession>
<evidence type="ECO:0000256" key="1">
    <source>
        <dbReference type="ARBA" id="ARBA00022729"/>
    </source>
</evidence>
<reference evidence="2 3" key="1">
    <citation type="submission" date="2018-02" db="EMBL/GenBank/DDBJ databases">
        <title>Comparative genomes isolates from brazilian mangrove.</title>
        <authorList>
            <person name="Araujo J.E."/>
            <person name="Taketani R.G."/>
            <person name="Silva M.C.P."/>
            <person name="Loureco M.V."/>
            <person name="Andreote F.D."/>
        </authorList>
    </citation>
    <scope>NUCLEOTIDE SEQUENCE [LARGE SCALE GENOMIC DNA]</scope>
    <source>
        <strain evidence="2 3">Hex-1 MGV</strain>
    </source>
</reference>
<evidence type="ECO:0000313" key="3">
    <source>
        <dbReference type="Proteomes" id="UP000238322"/>
    </source>
</evidence>
<dbReference type="InterPro" id="IPR051099">
    <property type="entry name" value="AGR/TXD"/>
</dbReference>
<protein>
    <recommendedName>
        <fullName evidence="4">Thioredoxin domain-containing protein</fullName>
    </recommendedName>
</protein>
<dbReference type="PANTHER" id="PTHR15337:SF11">
    <property type="entry name" value="THIOREDOXIN DOMAIN-CONTAINING PROTEIN"/>
    <property type="match status" value="1"/>
</dbReference>
<proteinExistence type="predicted"/>
<dbReference type="Gene3D" id="3.40.30.10">
    <property type="entry name" value="Glutaredoxin"/>
    <property type="match status" value="1"/>
</dbReference>